<feature type="region of interest" description="Disordered" evidence="1">
    <location>
        <begin position="165"/>
        <end position="197"/>
    </location>
</feature>
<dbReference type="GeneID" id="27711882"/>
<dbReference type="AlphaFoldDB" id="A0A0D2JWV4"/>
<feature type="region of interest" description="Disordered" evidence="1">
    <location>
        <begin position="14"/>
        <end position="33"/>
    </location>
</feature>
<feature type="compositionally biased region" description="Polar residues" evidence="1">
    <location>
        <begin position="232"/>
        <end position="257"/>
    </location>
</feature>
<accession>A0A0D2JWV4</accession>
<feature type="compositionally biased region" description="Basic residues" evidence="1">
    <location>
        <begin position="304"/>
        <end position="313"/>
    </location>
</feature>
<sequence>MKFTHLNRTAVFATRGRGLESSDPPSRPSVRHGVKMQGPAAIHVFAVLGNSTETSINPNRRSTDPKSRMPRSAMVVKLVHIKAMVQIWISYFSLGSRGSDLWRLIPFKGSYPPQIRKVKGYKKFPGGPVKGYIDVLEGRLFELESALLQVLPLVSNEQLDEITASIPPVPSRPHFRARFSQPVDTSGGEASSPQNLVAAPPPAEIVFHQGRQQQPRQGGRLRQHQPSQLVISTGDGQRSFPLQHNQQDPKQMLSSPWQQQHHHHHHDGHLPPSPPELGPFNEGLWPLPPPLLIPGDPTSASRQHDHHHHHHHPFLASPTRHSFGGGGLAHSSEFDFMPEFDQTTCGSSGTSSAGGCARETIMVSARGF</sequence>
<keyword evidence="3" id="KW-1185">Reference proteome</keyword>
<name>A0A0D2JWV4_9EURO</name>
<feature type="compositionally biased region" description="Polar residues" evidence="1">
    <location>
        <begin position="182"/>
        <end position="195"/>
    </location>
</feature>
<dbReference type="OrthoDB" id="4145876at2759"/>
<dbReference type="Proteomes" id="UP000053411">
    <property type="component" value="Unassembled WGS sequence"/>
</dbReference>
<organism evidence="2 3">
    <name type="scientific">Fonsecaea multimorphosa CBS 102226</name>
    <dbReference type="NCBI Taxonomy" id="1442371"/>
    <lineage>
        <taxon>Eukaryota</taxon>
        <taxon>Fungi</taxon>
        <taxon>Dikarya</taxon>
        <taxon>Ascomycota</taxon>
        <taxon>Pezizomycotina</taxon>
        <taxon>Eurotiomycetes</taxon>
        <taxon>Chaetothyriomycetidae</taxon>
        <taxon>Chaetothyriales</taxon>
        <taxon>Herpotrichiellaceae</taxon>
        <taxon>Fonsecaea</taxon>
    </lineage>
</organism>
<proteinExistence type="predicted"/>
<dbReference type="RefSeq" id="XP_016632180.1">
    <property type="nucleotide sequence ID" value="XM_016776638.1"/>
</dbReference>
<gene>
    <name evidence="2" type="ORF">Z520_06136</name>
</gene>
<dbReference type="VEuPathDB" id="FungiDB:Z520_06136"/>
<dbReference type="EMBL" id="KN848072">
    <property type="protein sequence ID" value="KIX98057.1"/>
    <property type="molecule type" value="Genomic_DNA"/>
</dbReference>
<evidence type="ECO:0000256" key="1">
    <source>
        <dbReference type="SAM" id="MobiDB-lite"/>
    </source>
</evidence>
<reference evidence="2 3" key="1">
    <citation type="submission" date="2015-01" db="EMBL/GenBank/DDBJ databases">
        <title>The Genome Sequence of Fonsecaea multimorphosa CBS 102226.</title>
        <authorList>
            <consortium name="The Broad Institute Genomics Platform"/>
            <person name="Cuomo C."/>
            <person name="de Hoog S."/>
            <person name="Gorbushina A."/>
            <person name="Stielow B."/>
            <person name="Teixiera M."/>
            <person name="Abouelleil A."/>
            <person name="Chapman S.B."/>
            <person name="Priest M."/>
            <person name="Young S.K."/>
            <person name="Wortman J."/>
            <person name="Nusbaum C."/>
            <person name="Birren B."/>
        </authorList>
    </citation>
    <scope>NUCLEOTIDE SEQUENCE [LARGE SCALE GENOMIC DNA]</scope>
    <source>
        <strain evidence="2 3">CBS 102226</strain>
    </source>
</reference>
<feature type="region of interest" description="Disordered" evidence="1">
    <location>
        <begin position="232"/>
        <end position="329"/>
    </location>
</feature>
<protein>
    <submittedName>
        <fullName evidence="2">Uncharacterized protein</fullName>
    </submittedName>
</protein>
<evidence type="ECO:0000313" key="2">
    <source>
        <dbReference type="EMBL" id="KIX98057.1"/>
    </source>
</evidence>
<evidence type="ECO:0000313" key="3">
    <source>
        <dbReference type="Proteomes" id="UP000053411"/>
    </source>
</evidence>